<dbReference type="InterPro" id="IPR036397">
    <property type="entry name" value="RNaseH_sf"/>
</dbReference>
<evidence type="ECO:0000313" key="4">
    <source>
        <dbReference type="Ensembl" id="ENSCCRP00015002157.1"/>
    </source>
</evidence>
<dbReference type="InterPro" id="IPR043502">
    <property type="entry name" value="DNA/RNA_pol_sf"/>
</dbReference>
<reference evidence="4" key="1">
    <citation type="submission" date="2025-08" db="UniProtKB">
        <authorList>
            <consortium name="Ensembl"/>
        </authorList>
    </citation>
    <scope>IDENTIFICATION</scope>
</reference>
<feature type="region of interest" description="Disordered" evidence="2">
    <location>
        <begin position="627"/>
        <end position="651"/>
    </location>
</feature>
<feature type="compositionally biased region" description="Basic and acidic residues" evidence="2">
    <location>
        <begin position="631"/>
        <end position="651"/>
    </location>
</feature>
<dbReference type="Pfam" id="PF17921">
    <property type="entry name" value="Integrase_H2C2"/>
    <property type="match status" value="1"/>
</dbReference>
<dbReference type="AlphaFoldDB" id="A0A8C1S3R5"/>
<dbReference type="Gene3D" id="1.10.340.70">
    <property type="match status" value="1"/>
</dbReference>
<dbReference type="CDD" id="cd09274">
    <property type="entry name" value="RNase_HI_RT_Ty3"/>
    <property type="match status" value="1"/>
</dbReference>
<dbReference type="FunFam" id="3.30.420.10:FF:000063">
    <property type="entry name" value="Retrovirus-related Pol polyprotein from transposon 297-like Protein"/>
    <property type="match status" value="1"/>
</dbReference>
<dbReference type="InterPro" id="IPR050951">
    <property type="entry name" value="Retrovirus_Pol_polyprotein"/>
</dbReference>
<feature type="domain" description="Integrase catalytic" evidence="3">
    <location>
        <begin position="355"/>
        <end position="524"/>
    </location>
</feature>
<dbReference type="SUPFAM" id="SSF56672">
    <property type="entry name" value="DNA/RNA polymerases"/>
    <property type="match status" value="1"/>
</dbReference>
<evidence type="ECO:0000313" key="5">
    <source>
        <dbReference type="Proteomes" id="UP000694700"/>
    </source>
</evidence>
<protein>
    <recommendedName>
        <fullName evidence="1">Gypsy retrotransposon integrase-like protein 1</fullName>
    </recommendedName>
</protein>
<dbReference type="Gene3D" id="3.30.70.270">
    <property type="match status" value="1"/>
</dbReference>
<dbReference type="FunFam" id="3.10.20.370:FF:000001">
    <property type="entry name" value="Retrovirus-related Pol polyprotein from transposon 17.6-like protein"/>
    <property type="match status" value="1"/>
</dbReference>
<accession>A0A8C1S3R5</accession>
<dbReference type="PROSITE" id="PS50994">
    <property type="entry name" value="INTEGRASE"/>
    <property type="match status" value="1"/>
</dbReference>
<dbReference type="InterPro" id="IPR001584">
    <property type="entry name" value="Integrase_cat-core"/>
</dbReference>
<dbReference type="InterPro" id="IPR043128">
    <property type="entry name" value="Rev_trsase/Diguanyl_cyclase"/>
</dbReference>
<dbReference type="InterPro" id="IPR012337">
    <property type="entry name" value="RNaseH-like_sf"/>
</dbReference>
<sequence>MERPQNKDDLRRFLGMVTYLAKFIPQLSAQSAPLRSLLEQKNEWMWSHEQETCWKTLKEILIAEPVLKFYDPERRIRISADASQYGVGAVLLQQYDDVWQPVAYASRALSATETRYAQIEKELLAITYACERFHQFVYGQAFTVETDHKPLVRIMAKSLNDCPLRIQRMLIRLQKYDANLIYTPSKYMFAADTLSRAVDRQEETETCATEIKAYVDMVVASLPVSADRTDQIKQETEKDETMKELKVAIQEGWPEEKKDCPVRIRDYWACRSELTVVDGIIFKGCKFVIPASLRKEMLKKIHEGHLGEEKCKRRAREVMYWPRINLDISQLTAACKLCLTFRPRQQAEPLLPHLVTSRPYYKVGADLFDCDGKSHIVVTDYYSNYPEVATLQSTASKAVIAFMKSTFARHGVPCVVFTDNGPQFSSSEFKKFSEEWGFRHDTSSPNYPRSNGLAENAVKIVKGLMRKAHAGNEDFHRSLMIYRSAPLENRLSPAQMLMGRRIRTNLPIREDLLDTPHTSLVKTFKLKQKIKQKRLYDRKAKPLTALKPGDTVKIRNHNTGMWSQQGKVEKQVAPRSYEILTDGGTTLRRNRIDLCPKQSSETEMQDPTTTAVTSESMVTENAQVAETVPETMKEQRPKRNVKPPERLIEVM</sequence>
<organism evidence="4 5">
    <name type="scientific">Cyprinus carpio</name>
    <name type="common">Common carp</name>
    <dbReference type="NCBI Taxonomy" id="7962"/>
    <lineage>
        <taxon>Eukaryota</taxon>
        <taxon>Metazoa</taxon>
        <taxon>Chordata</taxon>
        <taxon>Craniata</taxon>
        <taxon>Vertebrata</taxon>
        <taxon>Euteleostomi</taxon>
        <taxon>Actinopterygii</taxon>
        <taxon>Neopterygii</taxon>
        <taxon>Teleostei</taxon>
        <taxon>Ostariophysi</taxon>
        <taxon>Cypriniformes</taxon>
        <taxon>Cyprinidae</taxon>
        <taxon>Cyprininae</taxon>
        <taxon>Cyprinus</taxon>
    </lineage>
</organism>
<dbReference type="Ensembl" id="ENSCCRT00015002282.1">
    <property type="protein sequence ID" value="ENSCCRP00015002157.1"/>
    <property type="gene ID" value="ENSCCRG00015001387.1"/>
</dbReference>
<evidence type="ECO:0000259" key="3">
    <source>
        <dbReference type="PROSITE" id="PS50994"/>
    </source>
</evidence>
<dbReference type="FunFam" id="1.10.340.70:FF:000003">
    <property type="entry name" value="Protein CBG25708"/>
    <property type="match status" value="1"/>
</dbReference>
<dbReference type="Proteomes" id="UP000694700">
    <property type="component" value="Unplaced"/>
</dbReference>
<dbReference type="PANTHER" id="PTHR37984:SF8">
    <property type="entry name" value="CCHC-TYPE DOMAIN-CONTAINING PROTEIN"/>
    <property type="match status" value="1"/>
</dbReference>
<dbReference type="Gene3D" id="3.30.420.10">
    <property type="entry name" value="Ribonuclease H-like superfamily/Ribonuclease H"/>
    <property type="match status" value="1"/>
</dbReference>
<dbReference type="FunFam" id="3.30.70.270:FF:000026">
    <property type="entry name" value="Transposon Ty3-G Gag-Pol polyprotein"/>
    <property type="match status" value="1"/>
</dbReference>
<dbReference type="PANTHER" id="PTHR37984">
    <property type="entry name" value="PROTEIN CBG26694"/>
    <property type="match status" value="1"/>
</dbReference>
<dbReference type="SUPFAM" id="SSF53098">
    <property type="entry name" value="Ribonuclease H-like"/>
    <property type="match status" value="1"/>
</dbReference>
<dbReference type="GO" id="GO:0003676">
    <property type="term" value="F:nucleic acid binding"/>
    <property type="evidence" value="ECO:0007669"/>
    <property type="project" value="InterPro"/>
</dbReference>
<dbReference type="InterPro" id="IPR041588">
    <property type="entry name" value="Integrase_H2C2"/>
</dbReference>
<evidence type="ECO:0000256" key="2">
    <source>
        <dbReference type="SAM" id="MobiDB-lite"/>
    </source>
</evidence>
<dbReference type="Pfam" id="PF00665">
    <property type="entry name" value="rve"/>
    <property type="match status" value="1"/>
</dbReference>
<dbReference type="Pfam" id="PF17919">
    <property type="entry name" value="RT_RNaseH_2"/>
    <property type="match status" value="1"/>
</dbReference>
<evidence type="ECO:0000256" key="1">
    <source>
        <dbReference type="ARBA" id="ARBA00039658"/>
    </source>
</evidence>
<proteinExistence type="predicted"/>
<dbReference type="GO" id="GO:0015074">
    <property type="term" value="P:DNA integration"/>
    <property type="evidence" value="ECO:0007669"/>
    <property type="project" value="InterPro"/>
</dbReference>
<feature type="region of interest" description="Disordered" evidence="2">
    <location>
        <begin position="597"/>
        <end position="616"/>
    </location>
</feature>
<dbReference type="InterPro" id="IPR041577">
    <property type="entry name" value="RT_RNaseH_2"/>
</dbReference>
<name>A0A8C1S3R5_CYPCA</name>